<keyword evidence="3" id="KW-1185">Reference proteome</keyword>
<name>A0A7W7REQ4_9ACTN</name>
<organism evidence="2 3">
    <name type="scientific">Lipingzhangella halophila</name>
    <dbReference type="NCBI Taxonomy" id="1783352"/>
    <lineage>
        <taxon>Bacteria</taxon>
        <taxon>Bacillati</taxon>
        <taxon>Actinomycetota</taxon>
        <taxon>Actinomycetes</taxon>
        <taxon>Streptosporangiales</taxon>
        <taxon>Nocardiopsidaceae</taxon>
        <taxon>Lipingzhangella</taxon>
    </lineage>
</organism>
<comment type="caution">
    <text evidence="2">The sequence shown here is derived from an EMBL/GenBank/DDBJ whole genome shotgun (WGS) entry which is preliminary data.</text>
</comment>
<protein>
    <submittedName>
        <fullName evidence="2">Uncharacterized protein</fullName>
    </submittedName>
</protein>
<sequence>MTGSKRRPSRINSAGSARWAHSTAAVALSWPVALIAQTTMARMAGQRVADALRAAGVGHRGEVVEQAGDGVFCGIGRSAGAGAG</sequence>
<dbReference type="AlphaFoldDB" id="A0A7W7REQ4"/>
<evidence type="ECO:0000313" key="2">
    <source>
        <dbReference type="EMBL" id="MBB4930647.1"/>
    </source>
</evidence>
<evidence type="ECO:0000313" key="3">
    <source>
        <dbReference type="Proteomes" id="UP000523007"/>
    </source>
</evidence>
<dbReference type="RefSeq" id="WP_184575968.1">
    <property type="nucleotide sequence ID" value="NZ_JACHJT010000001.1"/>
</dbReference>
<proteinExistence type="predicted"/>
<gene>
    <name evidence="1" type="ORF">F4561_001457</name>
    <name evidence="2" type="ORF">F4561_001467</name>
</gene>
<dbReference type="Proteomes" id="UP000523007">
    <property type="component" value="Unassembled WGS sequence"/>
</dbReference>
<dbReference type="EMBL" id="JACHJT010000001">
    <property type="protein sequence ID" value="MBB4930637.1"/>
    <property type="molecule type" value="Genomic_DNA"/>
</dbReference>
<reference evidence="2 3" key="1">
    <citation type="submission" date="2020-08" db="EMBL/GenBank/DDBJ databases">
        <title>Sequencing the genomes of 1000 actinobacteria strains.</title>
        <authorList>
            <person name="Klenk H.-P."/>
        </authorList>
    </citation>
    <scope>NUCLEOTIDE SEQUENCE [LARGE SCALE GENOMIC DNA]</scope>
    <source>
        <strain evidence="2 3">DSM 102030</strain>
    </source>
</reference>
<accession>A0A7W7REQ4</accession>
<evidence type="ECO:0000313" key="1">
    <source>
        <dbReference type="EMBL" id="MBB4930637.1"/>
    </source>
</evidence>
<dbReference type="EMBL" id="JACHJT010000001">
    <property type="protein sequence ID" value="MBB4930647.1"/>
    <property type="molecule type" value="Genomic_DNA"/>
</dbReference>